<sequence length="105" mass="11830">MENATFLPQVPGATRPPQSSRLLQIPTEILIHIAEDKSLEKEDLRSLALTSSRLSNVATVPFYRADNFFTFSQAIRDADIGMLERCALPTEQPLIPRRSAFSRRT</sequence>
<keyword evidence="2" id="KW-1185">Reference proteome</keyword>
<proteinExistence type="predicted"/>
<dbReference type="EMBL" id="JANRMS010002616">
    <property type="protein sequence ID" value="KAJ3521689.1"/>
    <property type="molecule type" value="Genomic_DNA"/>
</dbReference>
<evidence type="ECO:0000313" key="2">
    <source>
        <dbReference type="Proteomes" id="UP001148629"/>
    </source>
</evidence>
<comment type="caution">
    <text evidence="1">The sequence shown here is derived from an EMBL/GenBank/DDBJ whole genome shotgun (WGS) entry which is preliminary data.</text>
</comment>
<reference evidence="1" key="1">
    <citation type="submission" date="2022-08" db="EMBL/GenBank/DDBJ databases">
        <title>Genome Sequence of Fusarium decemcellulare.</title>
        <authorList>
            <person name="Buettner E."/>
        </authorList>
    </citation>
    <scope>NUCLEOTIDE SEQUENCE</scope>
    <source>
        <strain evidence="1">Babe19</strain>
    </source>
</reference>
<accession>A0ACC1RMJ9</accession>
<organism evidence="1 2">
    <name type="scientific">Fusarium decemcellulare</name>
    <dbReference type="NCBI Taxonomy" id="57161"/>
    <lineage>
        <taxon>Eukaryota</taxon>
        <taxon>Fungi</taxon>
        <taxon>Dikarya</taxon>
        <taxon>Ascomycota</taxon>
        <taxon>Pezizomycotina</taxon>
        <taxon>Sordariomycetes</taxon>
        <taxon>Hypocreomycetidae</taxon>
        <taxon>Hypocreales</taxon>
        <taxon>Nectriaceae</taxon>
        <taxon>Fusarium</taxon>
        <taxon>Fusarium decemcellulare species complex</taxon>
    </lineage>
</organism>
<name>A0ACC1RMJ9_9HYPO</name>
<evidence type="ECO:0000313" key="1">
    <source>
        <dbReference type="EMBL" id="KAJ3521689.1"/>
    </source>
</evidence>
<gene>
    <name evidence="1" type="ORF">NM208_g13176</name>
</gene>
<dbReference type="Proteomes" id="UP001148629">
    <property type="component" value="Unassembled WGS sequence"/>
</dbReference>
<protein>
    <submittedName>
        <fullName evidence="1">Uncharacterized protein</fullName>
    </submittedName>
</protein>